<dbReference type="Proteomes" id="UP000572680">
    <property type="component" value="Unassembled WGS sequence"/>
</dbReference>
<proteinExistence type="predicted"/>
<gene>
    <name evidence="2" type="ORF">HNR61_007575</name>
</gene>
<evidence type="ECO:0000313" key="3">
    <source>
        <dbReference type="Proteomes" id="UP000572680"/>
    </source>
</evidence>
<feature type="region of interest" description="Disordered" evidence="1">
    <location>
        <begin position="193"/>
        <end position="212"/>
    </location>
</feature>
<name>A0A7W3LX32_ACTNM</name>
<evidence type="ECO:0000256" key="1">
    <source>
        <dbReference type="SAM" id="MobiDB-lite"/>
    </source>
</evidence>
<accession>A0A7W3LX32</accession>
<dbReference type="RefSeq" id="WP_182847837.1">
    <property type="nucleotide sequence ID" value="NZ_BAAALP010000026.1"/>
</dbReference>
<organism evidence="2 3">
    <name type="scientific">Actinomadura namibiensis</name>
    <dbReference type="NCBI Taxonomy" id="182080"/>
    <lineage>
        <taxon>Bacteria</taxon>
        <taxon>Bacillati</taxon>
        <taxon>Actinomycetota</taxon>
        <taxon>Actinomycetes</taxon>
        <taxon>Streptosporangiales</taxon>
        <taxon>Thermomonosporaceae</taxon>
        <taxon>Actinomadura</taxon>
    </lineage>
</organism>
<comment type="caution">
    <text evidence="2">The sequence shown here is derived from an EMBL/GenBank/DDBJ whole genome shotgun (WGS) entry which is preliminary data.</text>
</comment>
<keyword evidence="3" id="KW-1185">Reference proteome</keyword>
<reference evidence="2 3" key="1">
    <citation type="submission" date="2020-08" db="EMBL/GenBank/DDBJ databases">
        <title>Genomic Encyclopedia of Type Strains, Phase IV (KMG-IV): sequencing the most valuable type-strain genomes for metagenomic binning, comparative biology and taxonomic classification.</title>
        <authorList>
            <person name="Goeker M."/>
        </authorList>
    </citation>
    <scope>NUCLEOTIDE SEQUENCE [LARGE SCALE GENOMIC DNA]</scope>
    <source>
        <strain evidence="2 3">DSM 44197</strain>
    </source>
</reference>
<dbReference type="AlphaFoldDB" id="A0A7W3LX32"/>
<protein>
    <submittedName>
        <fullName evidence="2">Uncharacterized protein</fullName>
    </submittedName>
</protein>
<evidence type="ECO:0000313" key="2">
    <source>
        <dbReference type="EMBL" id="MBA8955893.1"/>
    </source>
</evidence>
<sequence>MRPGPEPPPEWRGLVNAVLYTLLFADLRDRGLADRCVRGLLTEPLLDLSPEQEYALLSDALASGGRLTDPETSIPQPHSEEEIRAFLGDVLRRMDEARPWPVPPFRSVPPWPPEQIAAAARIGRVPMSEFDVTDRIRRSFQRRTLDGRERSTLTLALSSGTEVTLITPWRRSGDVTVLVRDGEQIPEARHEFQEATGLPLDRPPRGRGFRFR</sequence>
<dbReference type="EMBL" id="JACJIA010000013">
    <property type="protein sequence ID" value="MBA8955893.1"/>
    <property type="molecule type" value="Genomic_DNA"/>
</dbReference>